<dbReference type="RefSeq" id="WP_121253889.1">
    <property type="nucleotide sequence ID" value="NZ_RBIL01000002.1"/>
</dbReference>
<gene>
    <name evidence="3" type="ORF">C8N24_4297</name>
</gene>
<evidence type="ECO:0000313" key="3">
    <source>
        <dbReference type="EMBL" id="RKQ86287.1"/>
    </source>
</evidence>
<sequence length="130" mass="13882">MSAGPPVERGQNWTAFVVCLFFVLGCFNLIDGLAALVQDDYFRADELLFGDLALWGTIYLCIGVVQLFAAWLLHRGNPFGPALGAILALISAVVALTSLGAYPVWSVMILVLDGLVIYALTVYGTGRATA</sequence>
<evidence type="ECO:0000313" key="4">
    <source>
        <dbReference type="Proteomes" id="UP000278962"/>
    </source>
</evidence>
<feature type="transmembrane region" description="Helical" evidence="1">
    <location>
        <begin position="12"/>
        <end position="37"/>
    </location>
</feature>
<dbReference type="AlphaFoldDB" id="A0A660KX51"/>
<feature type="transmembrane region" description="Helical" evidence="1">
    <location>
        <begin position="105"/>
        <end position="124"/>
    </location>
</feature>
<feature type="transmembrane region" description="Helical" evidence="1">
    <location>
        <begin position="52"/>
        <end position="73"/>
    </location>
</feature>
<name>A0A660KX51_9ACTN</name>
<keyword evidence="1" id="KW-0472">Membrane</keyword>
<keyword evidence="1" id="KW-1133">Transmembrane helix</keyword>
<evidence type="ECO:0000256" key="1">
    <source>
        <dbReference type="SAM" id="Phobius"/>
    </source>
</evidence>
<proteinExistence type="predicted"/>
<evidence type="ECO:0000259" key="2">
    <source>
        <dbReference type="Pfam" id="PF23636"/>
    </source>
</evidence>
<feature type="domain" description="DUF7144" evidence="2">
    <location>
        <begin position="13"/>
        <end position="124"/>
    </location>
</feature>
<organism evidence="3 4">
    <name type="scientific">Solirubrobacter pauli</name>
    <dbReference type="NCBI Taxonomy" id="166793"/>
    <lineage>
        <taxon>Bacteria</taxon>
        <taxon>Bacillati</taxon>
        <taxon>Actinomycetota</taxon>
        <taxon>Thermoleophilia</taxon>
        <taxon>Solirubrobacterales</taxon>
        <taxon>Solirubrobacteraceae</taxon>
        <taxon>Solirubrobacter</taxon>
    </lineage>
</organism>
<accession>A0A660KX51</accession>
<comment type="caution">
    <text evidence="3">The sequence shown here is derived from an EMBL/GenBank/DDBJ whole genome shotgun (WGS) entry which is preliminary data.</text>
</comment>
<dbReference type="InterPro" id="IPR055568">
    <property type="entry name" value="DUF7144"/>
</dbReference>
<feature type="transmembrane region" description="Helical" evidence="1">
    <location>
        <begin position="80"/>
        <end position="99"/>
    </location>
</feature>
<dbReference type="EMBL" id="RBIL01000002">
    <property type="protein sequence ID" value="RKQ86287.1"/>
    <property type="molecule type" value="Genomic_DNA"/>
</dbReference>
<dbReference type="OrthoDB" id="4482242at2"/>
<dbReference type="Pfam" id="PF23636">
    <property type="entry name" value="DUF7144"/>
    <property type="match status" value="1"/>
</dbReference>
<keyword evidence="4" id="KW-1185">Reference proteome</keyword>
<keyword evidence="1" id="KW-0812">Transmembrane</keyword>
<protein>
    <recommendedName>
        <fullName evidence="2">DUF7144 domain-containing protein</fullName>
    </recommendedName>
</protein>
<dbReference type="Proteomes" id="UP000278962">
    <property type="component" value="Unassembled WGS sequence"/>
</dbReference>
<reference evidence="3 4" key="1">
    <citation type="submission" date="2018-10" db="EMBL/GenBank/DDBJ databases">
        <title>Genomic Encyclopedia of Archaeal and Bacterial Type Strains, Phase II (KMG-II): from individual species to whole genera.</title>
        <authorList>
            <person name="Goeker M."/>
        </authorList>
    </citation>
    <scope>NUCLEOTIDE SEQUENCE [LARGE SCALE GENOMIC DNA]</scope>
    <source>
        <strain evidence="3 4">DSM 14954</strain>
    </source>
</reference>